<accession>V2X9B7</accession>
<dbReference type="KEGG" id="mrr:Moror_5350"/>
<dbReference type="PANTHER" id="PTHR42973">
    <property type="entry name" value="BINDING OXIDOREDUCTASE, PUTATIVE (AFU_ORTHOLOGUE AFUA_1G17690)-RELATED"/>
    <property type="match status" value="1"/>
</dbReference>
<feature type="signal peptide" evidence="6">
    <location>
        <begin position="1"/>
        <end position="22"/>
    </location>
</feature>
<dbReference type="Pfam" id="PF01565">
    <property type="entry name" value="FAD_binding_4"/>
    <property type="match status" value="1"/>
</dbReference>
<dbReference type="GO" id="GO:0016491">
    <property type="term" value="F:oxidoreductase activity"/>
    <property type="evidence" value="ECO:0007669"/>
    <property type="project" value="UniProtKB-KW"/>
</dbReference>
<comment type="similarity">
    <text evidence="2">Belongs to the oxygen-dependent FAD-linked oxidoreductase family.</text>
</comment>
<dbReference type="HOGENOM" id="CLU_018354_10_1_1"/>
<dbReference type="Gene3D" id="3.30.465.10">
    <property type="match status" value="1"/>
</dbReference>
<evidence type="ECO:0000313" key="8">
    <source>
        <dbReference type="EMBL" id="ESK89075.1"/>
    </source>
</evidence>
<evidence type="ECO:0000256" key="1">
    <source>
        <dbReference type="ARBA" id="ARBA00001974"/>
    </source>
</evidence>
<gene>
    <name evidence="8" type="ORF">Moror_5350</name>
</gene>
<keyword evidence="4" id="KW-0274">FAD</keyword>
<dbReference type="OrthoDB" id="407275at2759"/>
<dbReference type="InterPro" id="IPR006094">
    <property type="entry name" value="Oxid_FAD_bind_N"/>
</dbReference>
<protein>
    <submittedName>
        <fullName evidence="8">Glucooligosaccharide oxidase</fullName>
    </submittedName>
</protein>
<comment type="caution">
    <text evidence="8">The sequence shown here is derived from an EMBL/GenBank/DDBJ whole genome shotgun (WGS) entry which is preliminary data.</text>
</comment>
<evidence type="ECO:0000256" key="2">
    <source>
        <dbReference type="ARBA" id="ARBA00005466"/>
    </source>
</evidence>
<organism evidence="8 9">
    <name type="scientific">Moniliophthora roreri (strain MCA 2997)</name>
    <name type="common">Cocoa frosty pod rot fungus</name>
    <name type="synonym">Crinipellis roreri</name>
    <dbReference type="NCBI Taxonomy" id="1381753"/>
    <lineage>
        <taxon>Eukaryota</taxon>
        <taxon>Fungi</taxon>
        <taxon>Dikarya</taxon>
        <taxon>Basidiomycota</taxon>
        <taxon>Agaricomycotina</taxon>
        <taxon>Agaricomycetes</taxon>
        <taxon>Agaricomycetidae</taxon>
        <taxon>Agaricales</taxon>
        <taxon>Marasmiineae</taxon>
        <taxon>Marasmiaceae</taxon>
        <taxon>Moniliophthora</taxon>
    </lineage>
</organism>
<dbReference type="PANTHER" id="PTHR42973:SF39">
    <property type="entry name" value="FAD-BINDING PCMH-TYPE DOMAIN-CONTAINING PROTEIN"/>
    <property type="match status" value="1"/>
</dbReference>
<reference evidence="8 9" key="1">
    <citation type="journal article" date="2014" name="BMC Genomics">
        <title>Genome and secretome analysis of the hemibiotrophic fungal pathogen, Moniliophthora roreri, which causes frosty pod rot disease of cacao: mechanisms of the biotrophic and necrotrophic phases.</title>
        <authorList>
            <person name="Meinhardt L.W."/>
            <person name="Costa G.G.L."/>
            <person name="Thomazella D.P.T."/>
            <person name="Teixeira P.J.P.L."/>
            <person name="Carazzolle M.F."/>
            <person name="Schuster S.C."/>
            <person name="Carlson J.E."/>
            <person name="Guiltinan M.J."/>
            <person name="Mieczkowski P."/>
            <person name="Farmer A."/>
            <person name="Ramaraj T."/>
            <person name="Crozier J."/>
            <person name="Davis R.E."/>
            <person name="Shao J."/>
            <person name="Melnick R.L."/>
            <person name="Pereira G.A.G."/>
            <person name="Bailey B.A."/>
        </authorList>
    </citation>
    <scope>NUCLEOTIDE SEQUENCE [LARGE SCALE GENOMIC DNA]</scope>
    <source>
        <strain evidence="8 9">MCA 2997</strain>
    </source>
</reference>
<dbReference type="AlphaFoldDB" id="V2X9B7"/>
<evidence type="ECO:0000313" key="9">
    <source>
        <dbReference type="Proteomes" id="UP000017559"/>
    </source>
</evidence>
<dbReference type="GO" id="GO:0071949">
    <property type="term" value="F:FAD binding"/>
    <property type="evidence" value="ECO:0007669"/>
    <property type="project" value="InterPro"/>
</dbReference>
<feature type="chain" id="PRO_5004712057" evidence="6">
    <location>
        <begin position="23"/>
        <end position="500"/>
    </location>
</feature>
<proteinExistence type="inferred from homology"/>
<name>V2X9B7_MONRO</name>
<dbReference type="InterPro" id="IPR016169">
    <property type="entry name" value="FAD-bd_PCMH_sub2"/>
</dbReference>
<dbReference type="SUPFAM" id="SSF56176">
    <property type="entry name" value="FAD-binding/transporter-associated domain-like"/>
    <property type="match status" value="1"/>
</dbReference>
<evidence type="ECO:0000259" key="7">
    <source>
        <dbReference type="PROSITE" id="PS51387"/>
    </source>
</evidence>
<dbReference type="EMBL" id="AWSO01000593">
    <property type="protein sequence ID" value="ESK89075.1"/>
    <property type="molecule type" value="Genomic_DNA"/>
</dbReference>
<feature type="domain" description="FAD-binding PCMH-type" evidence="7">
    <location>
        <begin position="56"/>
        <end position="228"/>
    </location>
</feature>
<evidence type="ECO:0000256" key="3">
    <source>
        <dbReference type="ARBA" id="ARBA00022630"/>
    </source>
</evidence>
<dbReference type="Pfam" id="PF08031">
    <property type="entry name" value="BBE"/>
    <property type="match status" value="1"/>
</dbReference>
<keyword evidence="3" id="KW-0285">Flavoprotein</keyword>
<dbReference type="InterPro" id="IPR050416">
    <property type="entry name" value="FAD-linked_Oxidoreductase"/>
</dbReference>
<dbReference type="InterPro" id="IPR016166">
    <property type="entry name" value="FAD-bd_PCMH"/>
</dbReference>
<dbReference type="PROSITE" id="PS51387">
    <property type="entry name" value="FAD_PCMH"/>
    <property type="match status" value="1"/>
</dbReference>
<keyword evidence="6" id="KW-0732">Signal</keyword>
<keyword evidence="9" id="KW-1185">Reference proteome</keyword>
<dbReference type="Proteomes" id="UP000017559">
    <property type="component" value="Unassembled WGS sequence"/>
</dbReference>
<comment type="cofactor">
    <cofactor evidence="1">
        <name>FAD</name>
        <dbReference type="ChEBI" id="CHEBI:57692"/>
    </cofactor>
</comment>
<dbReference type="InterPro" id="IPR012951">
    <property type="entry name" value="BBE"/>
</dbReference>
<dbReference type="Gene3D" id="3.40.462.20">
    <property type="match status" value="1"/>
</dbReference>
<keyword evidence="5" id="KW-0560">Oxidoreductase</keyword>
<dbReference type="STRING" id="1381753.V2X9B7"/>
<evidence type="ECO:0000256" key="4">
    <source>
        <dbReference type="ARBA" id="ARBA00022827"/>
    </source>
</evidence>
<evidence type="ECO:0000256" key="6">
    <source>
        <dbReference type="SAM" id="SignalP"/>
    </source>
</evidence>
<evidence type="ECO:0000256" key="5">
    <source>
        <dbReference type="ARBA" id="ARBA00023002"/>
    </source>
</evidence>
<dbReference type="InterPro" id="IPR036318">
    <property type="entry name" value="FAD-bd_PCMH-like_sf"/>
</dbReference>
<sequence length="500" mass="54048">MYPSHTILQVIIISYLAIVAHAANDLLAQLNNAGIKSYGPEDQEYASASKAFNLRYTYQPAAIAFPTSAAAVSKAVAIGASKNLNIVARSGGHSYIANGTGGKNGALVIDLSKMKNIVFNSSTKVATVETGNRLGDVALRLNRDGRGIPHGTCPYVGIGGHTSFGGFGHTSRMWGLTLDAVSALNVVLADGTAVRASRESQQDLFWAMRGAGPSFGITTSIEFNTHPVPTYAYVYHYIWQLPAEQAASAFKSFQTFAHTNIPKELSCYVYLSKGVSRGSVSFEFTGAWYGPKEQLDSVVLGFVNTMPKPNSVSVVGNGTYIDAVVQAGGMGNLDTSKPDQSQKFYAKSLTVPEGGMLSDDAMKSFMGYLGDAGTRVSQDMHWFMLVELFGGSNSKINSVAANDTSYARRDTLFTIQFYISMVNPQSAFPNGGFDFLDGAVNSIVSRMPFNWDYGAYTNYVDDRLGTNATKLYYSSHYQRLKSVKKAVDPNNVFMFPTSIQ</sequence>